<dbReference type="Proteomes" id="UP000294980">
    <property type="component" value="Unassembled WGS sequence"/>
</dbReference>
<evidence type="ECO:0000256" key="6">
    <source>
        <dbReference type="ARBA" id="ARBA00023237"/>
    </source>
</evidence>
<dbReference type="EMBL" id="SLWX01000010">
    <property type="protein sequence ID" value="TCO75132.1"/>
    <property type="molecule type" value="Genomic_DNA"/>
</dbReference>
<feature type="chain" id="PRO_5020797812" evidence="8">
    <location>
        <begin position="34"/>
        <end position="768"/>
    </location>
</feature>
<sequence length="768" mass="85018">MSSRPISRSRYLQSLLTSTALVSAGTASTGVSAQEAVQQANQGTIEEIVVRGVARKFRPEEQNTATGLDMQLIDTPQAVTVITPEMMNTINADSAYEATDLVPGVQRSGFGFGFEQIVMRGIFNGRHRVNNILFGNILTSVESYAAERIEIVRGPATVLYGVTGSFGGEINSILKRPLRTPRAEVGVEFGNYDTQNYSLDIGGPLNDAGTVSGRFVVKYDEFDLPLDINQEDFPNEKFMVLGSVAWDITPMTTLRATLHHQERTMDPWDGGALIEQPDGSLALPDVDPEQWYFSHPDQSRETLDMHFGILELEHQFANGWNSTTQVAWNKYDEDLSYFYPFGPFGAYSLGDDEIYIYTYDIERDGEELTLRQTLGGDFDLMGKNHEFFLAAEYSDNQNPDRFQLLNSAFQGFGTIGMYGDDYDGQPRFADGSDFNPIQGSRKEVFGVRQELLEETEDLLLSAQVLLKPTDRLRLMFGVLYQKNNTVTTIPINANVVNDPPEVTNVGFEQEVYRFGATYDILDDWGFVNDARVYYSYSEGFEPQTFTDADGNNVSAPQEMEQHEIGLKTEMFGGAVGASLALYDYEITNIEVSSSFLGSFGGFGSTVLEGAQEATGLEAEIVGEILPGWNVSANYAWSDINITDPNSGSAPPRTVPEHAGAIISTYEFLEGPMAGLRVGATLKISGDYSFIDGPTNVNRFGALEAGAHERFDLNASYAPRDGRLQNFQIYANWLNVFDEDILVAKQGNPGFGIMFIDQQRITVGLRYTM</sequence>
<comment type="similarity">
    <text evidence="7">Belongs to the TonB-dependent receptor family.</text>
</comment>
<dbReference type="InterPro" id="IPR036942">
    <property type="entry name" value="Beta-barrel_TonB_sf"/>
</dbReference>
<keyword evidence="6 7" id="KW-0998">Cell outer membrane</keyword>
<dbReference type="CDD" id="cd01347">
    <property type="entry name" value="ligand_gated_channel"/>
    <property type="match status" value="1"/>
</dbReference>
<evidence type="ECO:0000256" key="1">
    <source>
        <dbReference type="ARBA" id="ARBA00004571"/>
    </source>
</evidence>
<dbReference type="Pfam" id="PF07715">
    <property type="entry name" value="Plug"/>
    <property type="match status" value="1"/>
</dbReference>
<dbReference type="Gene3D" id="2.40.170.20">
    <property type="entry name" value="TonB-dependent receptor, beta-barrel domain"/>
    <property type="match status" value="1"/>
</dbReference>
<proteinExistence type="inferred from homology"/>
<feature type="domain" description="TonB-dependent receptor plug" evidence="9">
    <location>
        <begin position="72"/>
        <end position="165"/>
    </location>
</feature>
<keyword evidence="3 7" id="KW-1134">Transmembrane beta strand</keyword>
<dbReference type="Gene3D" id="2.170.130.10">
    <property type="entry name" value="TonB-dependent receptor, plug domain"/>
    <property type="match status" value="1"/>
</dbReference>
<keyword evidence="11" id="KW-1185">Reference proteome</keyword>
<organism evidence="10 11">
    <name type="scientific">Chromatocurvus halotolerans</name>
    <dbReference type="NCBI Taxonomy" id="1132028"/>
    <lineage>
        <taxon>Bacteria</taxon>
        <taxon>Pseudomonadati</taxon>
        <taxon>Pseudomonadota</taxon>
        <taxon>Gammaproteobacteria</taxon>
        <taxon>Cellvibrionales</taxon>
        <taxon>Halieaceae</taxon>
        <taxon>Chromatocurvus</taxon>
    </lineage>
</organism>
<keyword evidence="2 7" id="KW-0813">Transport</keyword>
<dbReference type="PANTHER" id="PTHR32552">
    <property type="entry name" value="FERRICHROME IRON RECEPTOR-RELATED"/>
    <property type="match status" value="1"/>
</dbReference>
<evidence type="ECO:0000259" key="9">
    <source>
        <dbReference type="Pfam" id="PF07715"/>
    </source>
</evidence>
<dbReference type="AlphaFoldDB" id="A0A4R2KQX5"/>
<dbReference type="GO" id="GO:0015344">
    <property type="term" value="F:siderophore uptake transmembrane transporter activity"/>
    <property type="evidence" value="ECO:0007669"/>
    <property type="project" value="TreeGrafter"/>
</dbReference>
<dbReference type="SUPFAM" id="SSF56935">
    <property type="entry name" value="Porins"/>
    <property type="match status" value="1"/>
</dbReference>
<keyword evidence="5 7" id="KW-0472">Membrane</keyword>
<protein>
    <submittedName>
        <fullName evidence="10">Outer membrane receptor for ferric coprogen and ferric-rhodotorulic acid</fullName>
    </submittedName>
</protein>
<evidence type="ECO:0000256" key="7">
    <source>
        <dbReference type="PROSITE-ProRule" id="PRU01360"/>
    </source>
</evidence>
<dbReference type="PANTHER" id="PTHR32552:SF74">
    <property type="entry name" value="HYDROXAMATE SIDEROPHORE RECEPTOR FHUE"/>
    <property type="match status" value="1"/>
</dbReference>
<dbReference type="InterPro" id="IPR039426">
    <property type="entry name" value="TonB-dep_rcpt-like"/>
</dbReference>
<evidence type="ECO:0000256" key="4">
    <source>
        <dbReference type="ARBA" id="ARBA00022692"/>
    </source>
</evidence>
<keyword evidence="10" id="KW-0675">Receptor</keyword>
<dbReference type="InterPro" id="IPR037066">
    <property type="entry name" value="Plug_dom_sf"/>
</dbReference>
<evidence type="ECO:0000256" key="5">
    <source>
        <dbReference type="ARBA" id="ARBA00023136"/>
    </source>
</evidence>
<dbReference type="GO" id="GO:0009279">
    <property type="term" value="C:cell outer membrane"/>
    <property type="evidence" value="ECO:0007669"/>
    <property type="project" value="UniProtKB-SubCell"/>
</dbReference>
<gene>
    <name evidence="10" type="ORF">EV688_11087</name>
</gene>
<keyword evidence="8" id="KW-0732">Signal</keyword>
<keyword evidence="4 7" id="KW-0812">Transmembrane</keyword>
<name>A0A4R2KQX5_9GAMM</name>
<evidence type="ECO:0000313" key="11">
    <source>
        <dbReference type="Proteomes" id="UP000294980"/>
    </source>
</evidence>
<dbReference type="PROSITE" id="PS52016">
    <property type="entry name" value="TONB_DEPENDENT_REC_3"/>
    <property type="match status" value="1"/>
</dbReference>
<evidence type="ECO:0000313" key="10">
    <source>
        <dbReference type="EMBL" id="TCO75132.1"/>
    </source>
</evidence>
<evidence type="ECO:0000256" key="3">
    <source>
        <dbReference type="ARBA" id="ARBA00022452"/>
    </source>
</evidence>
<reference evidence="10 11" key="1">
    <citation type="submission" date="2019-03" db="EMBL/GenBank/DDBJ databases">
        <title>Genomic Encyclopedia of Type Strains, Phase IV (KMG-IV): sequencing the most valuable type-strain genomes for metagenomic binning, comparative biology and taxonomic classification.</title>
        <authorList>
            <person name="Goeker M."/>
        </authorList>
    </citation>
    <scope>NUCLEOTIDE SEQUENCE [LARGE SCALE GENOMIC DNA]</scope>
    <source>
        <strain evidence="10 11">DSM 23344</strain>
    </source>
</reference>
<accession>A0A4R2KQX5</accession>
<comment type="caution">
    <text evidence="10">The sequence shown here is derived from an EMBL/GenBank/DDBJ whole genome shotgun (WGS) entry which is preliminary data.</text>
</comment>
<comment type="subcellular location">
    <subcellularLocation>
        <location evidence="1 7">Cell outer membrane</location>
        <topology evidence="1 7">Multi-pass membrane protein</topology>
    </subcellularLocation>
</comment>
<evidence type="ECO:0000256" key="8">
    <source>
        <dbReference type="SAM" id="SignalP"/>
    </source>
</evidence>
<dbReference type="InterPro" id="IPR012910">
    <property type="entry name" value="Plug_dom"/>
</dbReference>
<feature type="signal peptide" evidence="8">
    <location>
        <begin position="1"/>
        <end position="33"/>
    </location>
</feature>
<evidence type="ECO:0000256" key="2">
    <source>
        <dbReference type="ARBA" id="ARBA00022448"/>
    </source>
</evidence>